<dbReference type="PANTHER" id="PTHR11941:SF54">
    <property type="entry name" value="ENOYL-COA HYDRATASE, MITOCHONDRIAL"/>
    <property type="match status" value="1"/>
</dbReference>
<dbReference type="InterPro" id="IPR029045">
    <property type="entry name" value="ClpP/crotonase-like_dom_sf"/>
</dbReference>
<name>A0A381WEW3_9ZZZZ</name>
<dbReference type="InterPro" id="IPR001753">
    <property type="entry name" value="Enoyl-CoA_hydra/iso"/>
</dbReference>
<dbReference type="AlphaFoldDB" id="A0A381WEW3"/>
<dbReference type="Gene3D" id="3.90.226.10">
    <property type="entry name" value="2-enoyl-CoA Hydratase, Chain A, domain 1"/>
    <property type="match status" value="1"/>
</dbReference>
<dbReference type="EMBL" id="UINC01011592">
    <property type="protein sequence ID" value="SVA51069.1"/>
    <property type="molecule type" value="Genomic_DNA"/>
</dbReference>
<evidence type="ECO:0000313" key="1">
    <source>
        <dbReference type="EMBL" id="SVA51069.1"/>
    </source>
</evidence>
<gene>
    <name evidence="1" type="ORF">METZ01_LOCUS103923</name>
</gene>
<protein>
    <recommendedName>
        <fullName evidence="2">Enoyl-CoA hydratase</fullName>
    </recommendedName>
</protein>
<proteinExistence type="predicted"/>
<reference evidence="1" key="1">
    <citation type="submission" date="2018-05" db="EMBL/GenBank/DDBJ databases">
        <authorList>
            <person name="Lanie J.A."/>
            <person name="Ng W.-L."/>
            <person name="Kazmierczak K.M."/>
            <person name="Andrzejewski T.M."/>
            <person name="Davidsen T.M."/>
            <person name="Wayne K.J."/>
            <person name="Tettelin H."/>
            <person name="Glass J.I."/>
            <person name="Rusch D."/>
            <person name="Podicherti R."/>
            <person name="Tsui H.-C.T."/>
            <person name="Winkler M.E."/>
        </authorList>
    </citation>
    <scope>NUCLEOTIDE SEQUENCE</scope>
</reference>
<dbReference type="GO" id="GO:0006635">
    <property type="term" value="P:fatty acid beta-oxidation"/>
    <property type="evidence" value="ECO:0007669"/>
    <property type="project" value="TreeGrafter"/>
</dbReference>
<accession>A0A381WEW3</accession>
<organism evidence="1">
    <name type="scientific">marine metagenome</name>
    <dbReference type="NCBI Taxonomy" id="408172"/>
    <lineage>
        <taxon>unclassified sequences</taxon>
        <taxon>metagenomes</taxon>
        <taxon>ecological metagenomes</taxon>
    </lineage>
</organism>
<dbReference type="SUPFAM" id="SSF52096">
    <property type="entry name" value="ClpP/crotonase"/>
    <property type="match status" value="1"/>
</dbReference>
<sequence>MDFRIGVNLMWQSLLLCVHLVGPARAKQLVIGGKHVPGPTLLAWGALDEMVEADAVVEKAMEWARQYAAQPPVAAQMIKRSVNTISGALDRSVMHMDFDQHHLAADTSDAAEAVSAYLEKRPPTFTGN</sequence>
<dbReference type="PANTHER" id="PTHR11941">
    <property type="entry name" value="ENOYL-COA HYDRATASE-RELATED"/>
    <property type="match status" value="1"/>
</dbReference>
<dbReference type="GO" id="GO:0003824">
    <property type="term" value="F:catalytic activity"/>
    <property type="evidence" value="ECO:0007669"/>
    <property type="project" value="UniProtKB-ARBA"/>
</dbReference>
<evidence type="ECO:0008006" key="2">
    <source>
        <dbReference type="Google" id="ProtNLM"/>
    </source>
</evidence>
<dbReference type="Pfam" id="PF00378">
    <property type="entry name" value="ECH_1"/>
    <property type="match status" value="1"/>
</dbReference>